<dbReference type="Proteomes" id="UP001597262">
    <property type="component" value="Unassembled WGS sequence"/>
</dbReference>
<feature type="transmembrane region" description="Helical" evidence="5">
    <location>
        <begin position="96"/>
        <end position="123"/>
    </location>
</feature>
<organism evidence="6 7">
    <name type="scientific">Paenibacillus puldeungensis</name>
    <dbReference type="NCBI Taxonomy" id="696536"/>
    <lineage>
        <taxon>Bacteria</taxon>
        <taxon>Bacillati</taxon>
        <taxon>Bacillota</taxon>
        <taxon>Bacilli</taxon>
        <taxon>Bacillales</taxon>
        <taxon>Paenibacillaceae</taxon>
        <taxon>Paenibacillus</taxon>
    </lineage>
</organism>
<feature type="transmembrane region" description="Helical" evidence="5">
    <location>
        <begin position="233"/>
        <end position="250"/>
    </location>
</feature>
<name>A0ABW3RYX4_9BACL</name>
<dbReference type="InterPro" id="IPR003339">
    <property type="entry name" value="ABC/ECF_trnsptr_transmembrane"/>
</dbReference>
<feature type="transmembrane region" description="Helical" evidence="5">
    <location>
        <begin position="66"/>
        <end position="84"/>
    </location>
</feature>
<dbReference type="EMBL" id="JBHTLM010000009">
    <property type="protein sequence ID" value="MFD1177434.1"/>
    <property type="molecule type" value="Genomic_DNA"/>
</dbReference>
<keyword evidence="7" id="KW-1185">Reference proteome</keyword>
<feature type="transmembrane region" description="Helical" evidence="5">
    <location>
        <begin position="38"/>
        <end position="59"/>
    </location>
</feature>
<evidence type="ECO:0000256" key="3">
    <source>
        <dbReference type="ARBA" id="ARBA00022989"/>
    </source>
</evidence>
<evidence type="ECO:0000256" key="5">
    <source>
        <dbReference type="SAM" id="Phobius"/>
    </source>
</evidence>
<evidence type="ECO:0000256" key="1">
    <source>
        <dbReference type="ARBA" id="ARBA00004141"/>
    </source>
</evidence>
<keyword evidence="3 5" id="KW-1133">Transmembrane helix</keyword>
<accession>A0ABW3RYX4</accession>
<comment type="subcellular location">
    <subcellularLocation>
        <location evidence="1">Membrane</location>
        <topology evidence="1">Multi-pass membrane protein</topology>
    </subcellularLocation>
</comment>
<evidence type="ECO:0000313" key="7">
    <source>
        <dbReference type="Proteomes" id="UP001597262"/>
    </source>
</evidence>
<proteinExistence type="predicted"/>
<keyword evidence="4 5" id="KW-0472">Membrane</keyword>
<comment type="caution">
    <text evidence="6">The sequence shown here is derived from an EMBL/GenBank/DDBJ whole genome shotgun (WGS) entry which is preliminary data.</text>
</comment>
<evidence type="ECO:0000256" key="4">
    <source>
        <dbReference type="ARBA" id="ARBA00023136"/>
    </source>
</evidence>
<dbReference type="PANTHER" id="PTHR33514:SF13">
    <property type="entry name" value="PROTEIN ABCI12, CHLOROPLASTIC"/>
    <property type="match status" value="1"/>
</dbReference>
<protein>
    <submittedName>
        <fullName evidence="6">Energy-coupling factor transporter transmembrane component T family protein</fullName>
    </submittedName>
</protein>
<dbReference type="CDD" id="cd16914">
    <property type="entry name" value="EcfT"/>
    <property type="match status" value="1"/>
</dbReference>
<evidence type="ECO:0000313" key="6">
    <source>
        <dbReference type="EMBL" id="MFD1177434.1"/>
    </source>
</evidence>
<gene>
    <name evidence="6" type="ORF">ACFQ3W_14150</name>
</gene>
<keyword evidence="2 5" id="KW-0812">Transmembrane</keyword>
<reference evidence="7" key="1">
    <citation type="journal article" date="2019" name="Int. J. Syst. Evol. Microbiol.">
        <title>The Global Catalogue of Microorganisms (GCM) 10K type strain sequencing project: providing services to taxonomists for standard genome sequencing and annotation.</title>
        <authorList>
            <consortium name="The Broad Institute Genomics Platform"/>
            <consortium name="The Broad Institute Genome Sequencing Center for Infectious Disease"/>
            <person name="Wu L."/>
            <person name="Ma J."/>
        </authorList>
    </citation>
    <scope>NUCLEOTIDE SEQUENCE [LARGE SCALE GENOMIC DNA]</scope>
    <source>
        <strain evidence="7">CCUG 59189</strain>
    </source>
</reference>
<feature type="transmembrane region" description="Helical" evidence="5">
    <location>
        <begin position="144"/>
        <end position="161"/>
    </location>
</feature>
<dbReference type="RefSeq" id="WP_379319878.1">
    <property type="nucleotide sequence ID" value="NZ_JBHTLM010000009.1"/>
</dbReference>
<feature type="transmembrane region" description="Helical" evidence="5">
    <location>
        <begin position="12"/>
        <end position="32"/>
    </location>
</feature>
<dbReference type="PANTHER" id="PTHR33514">
    <property type="entry name" value="PROTEIN ABCI12, CHLOROPLASTIC"/>
    <property type="match status" value="1"/>
</dbReference>
<sequence>MALSRSSQRNLLERLDPLSKLVATLCIAILAMHWDEPLWLGVMLLTLIGIARFGATISWSRLGNRILFIAKFGIPLMILTAIAARSSGAVISAGPLQLSVGALAAAAAVTLRLFCLFLSSLVYMETTDPKDFVVIMTTRLKLPYRFVFGVSMALTFLPLLAEERKVSTAARKIRFGREPRGRLERLRMWQGSLYSVFAGAIRRVEQTAGAMDVKGFGAYSERTYLREVNLEPAGIWLICLSSLVTAFLWFL</sequence>
<dbReference type="Pfam" id="PF02361">
    <property type="entry name" value="CbiQ"/>
    <property type="match status" value="1"/>
</dbReference>
<evidence type="ECO:0000256" key="2">
    <source>
        <dbReference type="ARBA" id="ARBA00022692"/>
    </source>
</evidence>